<protein>
    <submittedName>
        <fullName evidence="2">Uncharacterized NAD(P)/FAD-binding protein YdhS</fullName>
    </submittedName>
</protein>
<dbReference type="Pfam" id="PF13454">
    <property type="entry name" value="NAD_binding_9"/>
    <property type="match status" value="1"/>
</dbReference>
<dbReference type="InterPro" id="IPR038732">
    <property type="entry name" value="HpyO/CreE_NAD-binding"/>
</dbReference>
<dbReference type="EMBL" id="FNEW01000003">
    <property type="protein sequence ID" value="SDK03672.1"/>
    <property type="molecule type" value="Genomic_DNA"/>
</dbReference>
<dbReference type="PANTHER" id="PTHR40254:SF1">
    <property type="entry name" value="BLR0577 PROTEIN"/>
    <property type="match status" value="1"/>
</dbReference>
<accession>A0A7Z7FR49</accession>
<dbReference type="AlphaFoldDB" id="A0A7Z7FR49"/>
<organism evidence="2 3">
    <name type="scientific">Agrobacterium fabrum</name>
    <dbReference type="NCBI Taxonomy" id="1176649"/>
    <lineage>
        <taxon>Bacteria</taxon>
        <taxon>Pseudomonadati</taxon>
        <taxon>Pseudomonadota</taxon>
        <taxon>Alphaproteobacteria</taxon>
        <taxon>Hyphomicrobiales</taxon>
        <taxon>Rhizobiaceae</taxon>
        <taxon>Rhizobium/Agrobacterium group</taxon>
        <taxon>Agrobacterium</taxon>
        <taxon>Agrobacterium tumefaciens complex</taxon>
    </lineage>
</organism>
<reference evidence="2 3" key="1">
    <citation type="submission" date="2016-10" db="EMBL/GenBank/DDBJ databases">
        <authorList>
            <person name="Varghese N."/>
            <person name="Submissions S."/>
        </authorList>
    </citation>
    <scope>NUCLEOTIDE SEQUENCE [LARGE SCALE GENOMIC DNA]</scope>
    <source>
        <strain evidence="2 3">PDC82</strain>
    </source>
</reference>
<dbReference type="InterPro" id="IPR036188">
    <property type="entry name" value="FAD/NAD-bd_sf"/>
</dbReference>
<comment type="caution">
    <text evidence="2">The sequence shown here is derived from an EMBL/GenBank/DDBJ whole genome shotgun (WGS) entry which is preliminary data.</text>
</comment>
<dbReference type="Proteomes" id="UP000198917">
    <property type="component" value="Unassembled WGS sequence"/>
</dbReference>
<evidence type="ECO:0000313" key="3">
    <source>
        <dbReference type="Proteomes" id="UP000198917"/>
    </source>
</evidence>
<dbReference type="RefSeq" id="WP_092733723.1">
    <property type="nucleotide sequence ID" value="NZ_FNEW01000003.1"/>
</dbReference>
<proteinExistence type="predicted"/>
<gene>
    <name evidence="2" type="ORF">SAMN05428983_3713</name>
</gene>
<dbReference type="InterPro" id="IPR052189">
    <property type="entry name" value="L-asp_N-monooxygenase_NS-form"/>
</dbReference>
<evidence type="ECO:0000313" key="2">
    <source>
        <dbReference type="EMBL" id="SDK03672.1"/>
    </source>
</evidence>
<dbReference type="SUPFAM" id="SSF51905">
    <property type="entry name" value="FAD/NAD(P)-binding domain"/>
    <property type="match status" value="1"/>
</dbReference>
<evidence type="ECO:0000259" key="1">
    <source>
        <dbReference type="Pfam" id="PF13454"/>
    </source>
</evidence>
<dbReference type="Gene3D" id="3.50.50.60">
    <property type="entry name" value="FAD/NAD(P)-binding domain"/>
    <property type="match status" value="1"/>
</dbReference>
<feature type="domain" description="FAD-dependent urate hydroxylase HpyO/Asp monooxygenase CreE-like FAD/NAD(P)-binding" evidence="1">
    <location>
        <begin position="7"/>
        <end position="167"/>
    </location>
</feature>
<dbReference type="PANTHER" id="PTHR40254">
    <property type="entry name" value="BLR0577 PROTEIN"/>
    <property type="match status" value="1"/>
</dbReference>
<sequence length="561" mass="61529">MGSRVCIIGSGPTGIFTLQRLVQSPAPLSITVYEAEMLAGKGTPYLPGANDPVMLSNIPSIEIPSMPMSLIDWLYSQSDDYLSRFSIVRSGINEREFYPRLVLGDYFHTQFTAIVTDARNRGHEVDVCPGHCVRDIVLGIDQIRVSVDTNDDSFDAIFDHVVMATGHNWPDKTEVKPGYFASPWPAAALKAACHGRLGILGTSLSGIDALLTVAVSCGSFIHDDGGILQFHGATGHENFSAVMMSRKGLLPEADFYGPLPYSMPNVCTQEAVDQEIGRGPVGLLDRVFELFRREIATADPDYASEIGLNSLTVDSFAEAYYGRRSATDPFAWAAANLAEVERNARERFTVPWRYAILITHEIIARAIPHLDTQDLGRFNKSFKSVFIDDYATVPHLSIKRLLALRNAGRLEIMRLGDDYSIDTDGLSRGARVRIRDAEEIFDSFIDATGQTALSARDLPFPSLRRGTVKPAMTVESATPLAIEENDPIVRRTGGIAVDESYRPLDTGLLSNRLYCVAIPFLLHKHPFVQGITSAAELGETAAEAIWEDLSKTGFPSILLTA</sequence>
<name>A0A7Z7FR49_9HYPH</name>